<gene>
    <name evidence="2" type="ORF">SAMN05421666_3325</name>
</gene>
<dbReference type="AlphaFoldDB" id="A0A1N7HLQ7"/>
<evidence type="ECO:0000313" key="2">
    <source>
        <dbReference type="EMBL" id="SIS25610.1"/>
    </source>
</evidence>
<keyword evidence="3" id="KW-1185">Reference proteome</keyword>
<evidence type="ECO:0000259" key="1">
    <source>
        <dbReference type="Pfam" id="PF00700"/>
    </source>
</evidence>
<keyword evidence="2" id="KW-0969">Cilium</keyword>
<organism evidence="2 3">
    <name type="scientific">Roseovarius nanhaiticus</name>
    <dbReference type="NCBI Taxonomy" id="573024"/>
    <lineage>
        <taxon>Bacteria</taxon>
        <taxon>Pseudomonadati</taxon>
        <taxon>Pseudomonadota</taxon>
        <taxon>Alphaproteobacteria</taxon>
        <taxon>Rhodobacterales</taxon>
        <taxon>Roseobacteraceae</taxon>
        <taxon>Roseovarius</taxon>
    </lineage>
</organism>
<dbReference type="EMBL" id="FTNV01000004">
    <property type="protein sequence ID" value="SIS25610.1"/>
    <property type="molecule type" value="Genomic_DNA"/>
</dbReference>
<evidence type="ECO:0000313" key="3">
    <source>
        <dbReference type="Proteomes" id="UP000186019"/>
    </source>
</evidence>
<keyword evidence="2" id="KW-0282">Flagellum</keyword>
<name>A0A1N7HLQ7_9RHOB</name>
<sequence length="334" mass="35052">MFHAIGDLAQSLTLRRQSAAAQSDVMRLTQELSSGRVADLAQHLQGSFGQLANMENQLAVNAAQRTASTEAQVQATVMQLSLEAVQTQLGSLYERALSVGDAPTNLALASLGANAEEVLGGIMSALNKGVGGRPVFAGNALDALPLTGSAQLLSAARTAIAGATDAAGIAAALNVFFDTPGGAFETDIYRGATEDMAPHRLGGGEEVGLSIRADDPKLRSVLKDAIMVALAGDENLGLPREVRQNLLRSSVTSMGGSIDAIIGLRSDLGFAEERIDQSITRNSAERASLEMTRSDLISADVFDTASALEQAQLRLETIYTLTARTQRLNLVNFL</sequence>
<dbReference type="InterPro" id="IPR046358">
    <property type="entry name" value="Flagellin_C"/>
</dbReference>
<accession>A0A1N7HLQ7</accession>
<dbReference type="Pfam" id="PF00700">
    <property type="entry name" value="Flagellin_C"/>
    <property type="match status" value="1"/>
</dbReference>
<protein>
    <submittedName>
        <fullName evidence="2">Flagellar hook-associated protein 3 FlgL</fullName>
    </submittedName>
</protein>
<dbReference type="Gene3D" id="1.20.1330.10">
    <property type="entry name" value="f41 fragment of flagellin, N-terminal domain"/>
    <property type="match status" value="1"/>
</dbReference>
<reference evidence="2 3" key="1">
    <citation type="submission" date="2017-01" db="EMBL/GenBank/DDBJ databases">
        <authorList>
            <person name="Mah S.A."/>
            <person name="Swanson W.J."/>
            <person name="Moy G.W."/>
            <person name="Vacquier V.D."/>
        </authorList>
    </citation>
    <scope>NUCLEOTIDE SEQUENCE [LARGE SCALE GENOMIC DNA]</scope>
    <source>
        <strain evidence="2 3">DSM 29590</strain>
    </source>
</reference>
<keyword evidence="2" id="KW-0966">Cell projection</keyword>
<dbReference type="Proteomes" id="UP000186019">
    <property type="component" value="Unassembled WGS sequence"/>
</dbReference>
<feature type="domain" description="Flagellin C-terminal" evidence="1">
    <location>
        <begin position="257"/>
        <end position="334"/>
    </location>
</feature>
<dbReference type="STRING" id="573024.SAMN05216208_3301"/>
<dbReference type="SUPFAM" id="SSF64518">
    <property type="entry name" value="Phase 1 flagellin"/>
    <property type="match status" value="1"/>
</dbReference>
<proteinExistence type="predicted"/>